<name>A0A8K0VZA7_9PLEO</name>
<dbReference type="Pfam" id="PF00067">
    <property type="entry name" value="p450"/>
    <property type="match status" value="1"/>
</dbReference>
<evidence type="ECO:0000256" key="2">
    <source>
        <dbReference type="ARBA" id="ARBA00022723"/>
    </source>
</evidence>
<evidence type="ECO:0000313" key="7">
    <source>
        <dbReference type="EMBL" id="KAH7087316.1"/>
    </source>
</evidence>
<keyword evidence="8" id="KW-1185">Reference proteome</keyword>
<evidence type="ECO:0000313" key="8">
    <source>
        <dbReference type="Proteomes" id="UP000813461"/>
    </source>
</evidence>
<dbReference type="PANTHER" id="PTHR24305:SF218">
    <property type="entry name" value="P450, PUTATIVE (EUROFUNG)-RELATED"/>
    <property type="match status" value="1"/>
</dbReference>
<keyword evidence="5" id="KW-0503">Monooxygenase</keyword>
<dbReference type="GO" id="GO:0005506">
    <property type="term" value="F:iron ion binding"/>
    <property type="evidence" value="ECO:0007669"/>
    <property type="project" value="InterPro"/>
</dbReference>
<dbReference type="SUPFAM" id="SSF48264">
    <property type="entry name" value="Cytochrome P450"/>
    <property type="match status" value="1"/>
</dbReference>
<feature type="binding site" description="axial binding residue" evidence="4">
    <location>
        <position position="437"/>
    </location>
    <ligand>
        <name>heme</name>
        <dbReference type="ChEBI" id="CHEBI:30413"/>
    </ligand>
    <ligandPart>
        <name>Fe</name>
        <dbReference type="ChEBI" id="CHEBI:18248"/>
    </ligandPart>
</feature>
<accession>A0A8K0VZA7</accession>
<evidence type="ECO:0000256" key="1">
    <source>
        <dbReference type="ARBA" id="ARBA00001971"/>
    </source>
</evidence>
<dbReference type="OrthoDB" id="1470350at2759"/>
<dbReference type="InterPro" id="IPR017972">
    <property type="entry name" value="Cyt_P450_CS"/>
</dbReference>
<dbReference type="GO" id="GO:0020037">
    <property type="term" value="F:heme binding"/>
    <property type="evidence" value="ECO:0007669"/>
    <property type="project" value="InterPro"/>
</dbReference>
<dbReference type="EMBL" id="JAGMVJ010000009">
    <property type="protein sequence ID" value="KAH7087316.1"/>
    <property type="molecule type" value="Genomic_DNA"/>
</dbReference>
<protein>
    <submittedName>
        <fullName evidence="7">Cytochrome P450</fullName>
    </submittedName>
</protein>
<evidence type="ECO:0000256" key="6">
    <source>
        <dbReference type="SAM" id="Phobius"/>
    </source>
</evidence>
<keyword evidence="5" id="KW-0560">Oxidoreductase</keyword>
<keyword evidence="4 5" id="KW-0349">Heme</keyword>
<dbReference type="InterPro" id="IPR002401">
    <property type="entry name" value="Cyt_P450_E_grp-I"/>
</dbReference>
<dbReference type="PANTHER" id="PTHR24305">
    <property type="entry name" value="CYTOCHROME P450"/>
    <property type="match status" value="1"/>
</dbReference>
<comment type="cofactor">
    <cofactor evidence="1 4">
        <name>heme</name>
        <dbReference type="ChEBI" id="CHEBI:30413"/>
    </cofactor>
</comment>
<dbReference type="AlphaFoldDB" id="A0A8K0VZA7"/>
<proteinExistence type="inferred from homology"/>
<dbReference type="GO" id="GO:0016705">
    <property type="term" value="F:oxidoreductase activity, acting on paired donors, with incorporation or reduction of molecular oxygen"/>
    <property type="evidence" value="ECO:0007669"/>
    <property type="project" value="InterPro"/>
</dbReference>
<evidence type="ECO:0000256" key="4">
    <source>
        <dbReference type="PIRSR" id="PIRSR602401-1"/>
    </source>
</evidence>
<reference evidence="7" key="1">
    <citation type="journal article" date="2021" name="Nat. Commun.">
        <title>Genetic determinants of endophytism in the Arabidopsis root mycobiome.</title>
        <authorList>
            <person name="Mesny F."/>
            <person name="Miyauchi S."/>
            <person name="Thiergart T."/>
            <person name="Pickel B."/>
            <person name="Atanasova L."/>
            <person name="Karlsson M."/>
            <person name="Huettel B."/>
            <person name="Barry K.W."/>
            <person name="Haridas S."/>
            <person name="Chen C."/>
            <person name="Bauer D."/>
            <person name="Andreopoulos W."/>
            <person name="Pangilinan J."/>
            <person name="LaButti K."/>
            <person name="Riley R."/>
            <person name="Lipzen A."/>
            <person name="Clum A."/>
            <person name="Drula E."/>
            <person name="Henrissat B."/>
            <person name="Kohler A."/>
            <person name="Grigoriev I.V."/>
            <person name="Martin F.M."/>
            <person name="Hacquard S."/>
        </authorList>
    </citation>
    <scope>NUCLEOTIDE SEQUENCE</scope>
    <source>
        <strain evidence="7">MPI-SDFR-AT-0120</strain>
    </source>
</reference>
<feature type="transmembrane region" description="Helical" evidence="6">
    <location>
        <begin position="16"/>
        <end position="37"/>
    </location>
</feature>
<keyword evidence="6" id="KW-1133">Transmembrane helix</keyword>
<dbReference type="PRINTS" id="PR00463">
    <property type="entry name" value="EP450I"/>
</dbReference>
<dbReference type="Gene3D" id="1.10.630.10">
    <property type="entry name" value="Cytochrome P450"/>
    <property type="match status" value="1"/>
</dbReference>
<dbReference type="GO" id="GO:0004497">
    <property type="term" value="F:monooxygenase activity"/>
    <property type="evidence" value="ECO:0007669"/>
    <property type="project" value="UniProtKB-KW"/>
</dbReference>
<sequence>MALLSTLSNLSTKNLVFIWLPLALVLYTLCIVAYRLWFHPLAKYPGPFLAKITGYYATYYALIGEPTKLRYAALCKYGECVRIGPNELLFGDVASVKQIYGQSSTMPRKDAEFYQGFSLTGPHNVLSVSDKGEHARIRRLLSNAFAFSTVAQFESRLVLLIEKYLAILGQSSQPQDIYDLTQRLYLDTIGELSFDQSFDCLGNGEYAEQALDGERVSIISNLRGRIPFVEWLPLEFIKEAARAQPRLKKFAAMCVDNLRSRIREGKADDHSLLRRMIEAKNEGSSLSDAELMENAIIFIQAGAGTSLNALIWFIWRVGSEPTVNERLVKEIREAFPDPSKFPDLKRVDTLSYLNKVWTEVLRLHAPLAVSLPRISPGRVIGGQYVPKGIRIGNLSYYTHRHPEIFPDPETFNPERWNNSTPDMQMMLRPFSIGPHNCIGMHIARAQLLLTIAGLYQRFDVIVDESMTEYMLDVEDRGIMYPRKKFFEVTLKKI</sequence>
<keyword evidence="6" id="KW-0472">Membrane</keyword>
<keyword evidence="6" id="KW-0812">Transmembrane</keyword>
<gene>
    <name evidence="7" type="ORF">FB567DRAFT_591996</name>
</gene>
<evidence type="ECO:0000256" key="5">
    <source>
        <dbReference type="RuleBase" id="RU000461"/>
    </source>
</evidence>
<keyword evidence="3 4" id="KW-0408">Iron</keyword>
<dbReference type="InterPro" id="IPR001128">
    <property type="entry name" value="Cyt_P450"/>
</dbReference>
<comment type="similarity">
    <text evidence="5">Belongs to the cytochrome P450 family.</text>
</comment>
<dbReference type="InterPro" id="IPR050121">
    <property type="entry name" value="Cytochrome_P450_monoxygenase"/>
</dbReference>
<comment type="caution">
    <text evidence="7">The sequence shown here is derived from an EMBL/GenBank/DDBJ whole genome shotgun (WGS) entry which is preliminary data.</text>
</comment>
<organism evidence="7 8">
    <name type="scientific">Paraphoma chrysanthemicola</name>
    <dbReference type="NCBI Taxonomy" id="798071"/>
    <lineage>
        <taxon>Eukaryota</taxon>
        <taxon>Fungi</taxon>
        <taxon>Dikarya</taxon>
        <taxon>Ascomycota</taxon>
        <taxon>Pezizomycotina</taxon>
        <taxon>Dothideomycetes</taxon>
        <taxon>Pleosporomycetidae</taxon>
        <taxon>Pleosporales</taxon>
        <taxon>Pleosporineae</taxon>
        <taxon>Phaeosphaeriaceae</taxon>
        <taxon>Paraphoma</taxon>
    </lineage>
</organism>
<dbReference type="InterPro" id="IPR036396">
    <property type="entry name" value="Cyt_P450_sf"/>
</dbReference>
<evidence type="ECO:0000256" key="3">
    <source>
        <dbReference type="ARBA" id="ARBA00023004"/>
    </source>
</evidence>
<keyword evidence="2 4" id="KW-0479">Metal-binding</keyword>
<dbReference type="PROSITE" id="PS00086">
    <property type="entry name" value="CYTOCHROME_P450"/>
    <property type="match status" value="1"/>
</dbReference>
<dbReference type="Proteomes" id="UP000813461">
    <property type="component" value="Unassembled WGS sequence"/>
</dbReference>